<reference evidence="2 3" key="1">
    <citation type="submission" date="2019-03" db="EMBL/GenBank/DDBJ databases">
        <title>An improved genome assembly of the fluke Schistosoma japonicum.</title>
        <authorList>
            <person name="Hu W."/>
            <person name="Luo F."/>
            <person name="Yin M."/>
            <person name="Mo X."/>
            <person name="Sun C."/>
            <person name="Wu Q."/>
            <person name="Zhu B."/>
            <person name="Xiang M."/>
            <person name="Wang J."/>
            <person name="Wang Y."/>
            <person name="Zhang T."/>
            <person name="Xu B."/>
            <person name="Zheng H."/>
            <person name="Feng Z."/>
        </authorList>
    </citation>
    <scope>NUCLEOTIDE SEQUENCE [LARGE SCALE GENOMIC DNA]</scope>
    <source>
        <strain evidence="2">HuSjv2</strain>
        <tissue evidence="2">Worms</tissue>
    </source>
</reference>
<keyword evidence="3" id="KW-1185">Reference proteome</keyword>
<accession>A0A4Z2CKU7</accession>
<protein>
    <submittedName>
        <fullName evidence="2">Uncharacterized protein</fullName>
    </submittedName>
</protein>
<evidence type="ECO:0000313" key="3">
    <source>
        <dbReference type="Proteomes" id="UP000311919"/>
    </source>
</evidence>
<dbReference type="EMBL" id="SKCS01001270">
    <property type="protein sequence ID" value="TNN04640.1"/>
    <property type="molecule type" value="Genomic_DNA"/>
</dbReference>
<evidence type="ECO:0000256" key="1">
    <source>
        <dbReference type="SAM" id="MobiDB-lite"/>
    </source>
</evidence>
<proteinExistence type="predicted"/>
<sequence length="103" mass="11240">MLAAPVRWGVLSTRHGGPCLCPGGQAVRWLSRGDPALLQRQLNSSQLREIAIGRERGRQQQRQHAQGPAHPENAYISISRSSSLSPEAGSCWPGPDKRKPLPL</sequence>
<dbReference type="Proteomes" id="UP000311919">
    <property type="component" value="Unassembled WGS sequence"/>
</dbReference>
<feature type="compositionally biased region" description="Low complexity" evidence="1">
    <location>
        <begin position="60"/>
        <end position="85"/>
    </location>
</feature>
<comment type="caution">
    <text evidence="2">The sequence shown here is derived from an EMBL/GenBank/DDBJ whole genome shotgun (WGS) entry which is preliminary data.</text>
</comment>
<dbReference type="AlphaFoldDB" id="A0A4Z2CKU7"/>
<name>A0A4Z2CKU7_SCHJA</name>
<gene>
    <name evidence="2" type="ORF">EWB00_000818</name>
</gene>
<feature type="region of interest" description="Disordered" evidence="1">
    <location>
        <begin position="52"/>
        <end position="103"/>
    </location>
</feature>
<organism evidence="2 3">
    <name type="scientific">Schistosoma japonicum</name>
    <name type="common">Blood fluke</name>
    <dbReference type="NCBI Taxonomy" id="6182"/>
    <lineage>
        <taxon>Eukaryota</taxon>
        <taxon>Metazoa</taxon>
        <taxon>Spiralia</taxon>
        <taxon>Lophotrochozoa</taxon>
        <taxon>Platyhelminthes</taxon>
        <taxon>Trematoda</taxon>
        <taxon>Digenea</taxon>
        <taxon>Strigeidida</taxon>
        <taxon>Schistosomatoidea</taxon>
        <taxon>Schistosomatidae</taxon>
        <taxon>Schistosoma</taxon>
    </lineage>
</organism>
<evidence type="ECO:0000313" key="2">
    <source>
        <dbReference type="EMBL" id="TNN04640.1"/>
    </source>
</evidence>